<dbReference type="EMBL" id="ACDZ02000009">
    <property type="protein sequence ID" value="EER68456.1"/>
    <property type="molecule type" value="Genomic_DNA"/>
</dbReference>
<dbReference type="RefSeq" id="WP_003144537.1">
    <property type="nucleotide sequence ID" value="NZ_ACDZ02000009.1"/>
</dbReference>
<protein>
    <recommendedName>
        <fullName evidence="3">HNH domain-containing protein</fullName>
    </recommendedName>
</protein>
<organism evidence="1 2">
    <name type="scientific">Gemella haemolysans ATCC 10379</name>
    <dbReference type="NCBI Taxonomy" id="546270"/>
    <lineage>
        <taxon>Bacteria</taxon>
        <taxon>Bacillati</taxon>
        <taxon>Bacillota</taxon>
        <taxon>Bacilli</taxon>
        <taxon>Bacillales</taxon>
        <taxon>Gemellaceae</taxon>
        <taxon>Gemella</taxon>
    </lineage>
</organism>
<evidence type="ECO:0000313" key="2">
    <source>
        <dbReference type="Proteomes" id="UP000006004"/>
    </source>
</evidence>
<dbReference type="Gene3D" id="1.10.30.50">
    <property type="match status" value="1"/>
</dbReference>
<dbReference type="OrthoDB" id="9816185at2"/>
<evidence type="ECO:0008006" key="3">
    <source>
        <dbReference type="Google" id="ProtNLM"/>
    </source>
</evidence>
<sequence>MMYLKIPNYPQEFIDAYVKFMFSKYINEIDRIDVKSKKSKKSNKANENVIKHKIKGSYLLTKLSKKDKVYKNSILNNKMTQDNIIKEYLRVMSNDKMENCDNNFIADVDSIIKERSSQIIELFRKDYSKEFNTFFEYFKELLLMKPEDMEKYVYQNRDNNTGNWECIKSLYNLSKVIDVAGKPEKINTLMVRNFIDFGGKGLLVCPYCNRNYVNNRGKALGSEIDHIYNKNKYPMFAISLYNFIPSCSSCNRIKWTKELKINPFLRDNTNKIKFDITKDVDGYKIDFIHDLNGNVTDKNNIEELKKDVITLRLDEAYEIHDIEIKEMVERERKFGSEYREFLKKIFPEEGFELEKKIDELIYGDVVFTPDEELINKSLGKFKKDVYEKIKEWKE</sequence>
<name>C5NWH8_9BACL</name>
<dbReference type="eggNOG" id="COG1403">
    <property type="taxonomic scope" value="Bacteria"/>
</dbReference>
<dbReference type="AlphaFoldDB" id="C5NWH8"/>
<dbReference type="GeneID" id="93288662"/>
<proteinExistence type="predicted"/>
<gene>
    <name evidence="1" type="ORF">GEMHA0001_1118</name>
</gene>
<reference evidence="1" key="2">
    <citation type="submission" date="2009-06" db="EMBL/GenBank/DDBJ databases">
        <authorList>
            <person name="Sebastian Y."/>
            <person name="Madupu R."/>
            <person name="Durkin A.S."/>
            <person name="Torralba M."/>
            <person name="Methe B."/>
            <person name="Sutton G.G."/>
            <person name="Strausberg R.L."/>
            <person name="Nelson K.E."/>
        </authorList>
    </citation>
    <scope>NUCLEOTIDE SEQUENCE [LARGE SCALE GENOMIC DNA]</scope>
    <source>
        <strain evidence="1">ATCC 10379</strain>
    </source>
</reference>
<keyword evidence="2" id="KW-1185">Reference proteome</keyword>
<comment type="caution">
    <text evidence="1">The sequence shown here is derived from an EMBL/GenBank/DDBJ whole genome shotgun (WGS) entry which is preliminary data.</text>
</comment>
<dbReference type="Proteomes" id="UP000006004">
    <property type="component" value="Unassembled WGS sequence"/>
</dbReference>
<evidence type="ECO:0000313" key="1">
    <source>
        <dbReference type="EMBL" id="EER68456.1"/>
    </source>
</evidence>
<accession>C5NWH8</accession>
<reference evidence="1" key="1">
    <citation type="submission" date="2009-01" db="EMBL/GenBank/DDBJ databases">
        <authorList>
            <person name="Fulton L."/>
            <person name="Clifton S."/>
            <person name="Chinwalla A.T."/>
            <person name="Mitreva M."/>
            <person name="Sodergren E."/>
            <person name="Weinstock G."/>
            <person name="Clifton S."/>
            <person name="Dooling D.J."/>
            <person name="Fulton B."/>
            <person name="Minx P."/>
            <person name="Pepin K.H."/>
            <person name="Johnson M."/>
            <person name="Bhonagiri V."/>
            <person name="Nash W.E."/>
            <person name="Mardis E.R."/>
            <person name="Wilson R.K."/>
        </authorList>
    </citation>
    <scope>NUCLEOTIDE SEQUENCE [LARGE SCALE GENOMIC DNA]</scope>
    <source>
        <strain evidence="1">ATCC 10379</strain>
    </source>
</reference>